<organism evidence="1 2">
    <name type="scientific">Legionella beliardensis</name>
    <dbReference type="NCBI Taxonomy" id="91822"/>
    <lineage>
        <taxon>Bacteria</taxon>
        <taxon>Pseudomonadati</taxon>
        <taxon>Pseudomonadota</taxon>
        <taxon>Gammaproteobacteria</taxon>
        <taxon>Legionellales</taxon>
        <taxon>Legionellaceae</taxon>
        <taxon>Legionella</taxon>
    </lineage>
</organism>
<reference evidence="1 2" key="1">
    <citation type="submission" date="2018-06" db="EMBL/GenBank/DDBJ databases">
        <authorList>
            <consortium name="Pathogen Informatics"/>
            <person name="Doyle S."/>
        </authorList>
    </citation>
    <scope>NUCLEOTIDE SEQUENCE [LARGE SCALE GENOMIC DNA]</scope>
    <source>
        <strain evidence="1 2">NCTC13315</strain>
    </source>
</reference>
<protein>
    <submittedName>
        <fullName evidence="1">Uncharacterized protein</fullName>
    </submittedName>
</protein>
<dbReference type="AlphaFoldDB" id="A0A378I4X1"/>
<evidence type="ECO:0000313" key="2">
    <source>
        <dbReference type="Proteomes" id="UP000254968"/>
    </source>
</evidence>
<proteinExistence type="predicted"/>
<dbReference type="EMBL" id="UGNV01000001">
    <property type="protein sequence ID" value="STX29746.1"/>
    <property type="molecule type" value="Genomic_DNA"/>
</dbReference>
<evidence type="ECO:0000313" key="1">
    <source>
        <dbReference type="EMBL" id="STX29746.1"/>
    </source>
</evidence>
<dbReference type="RefSeq" id="WP_115303416.1">
    <property type="nucleotide sequence ID" value="NZ_CAAAHO010000002.1"/>
</dbReference>
<accession>A0A378I4X1</accession>
<dbReference type="Proteomes" id="UP000254968">
    <property type="component" value="Unassembled WGS sequence"/>
</dbReference>
<gene>
    <name evidence="1" type="ORF">NCTC13315_02298</name>
</gene>
<dbReference type="OrthoDB" id="8597776at2"/>
<keyword evidence="2" id="KW-1185">Reference proteome</keyword>
<sequence length="261" mass="30977">MDSFSYDTYKRLIKDLMKVMPLIDFADVQDHDERFFLLRHDVEFSIEKAFAMAKLEHEKMGISSSYFFQIRNDSYNPLSYRSKELIQNIHAMGHKIGLHVNTGSQKDFSQITSSVKQDVELLQNGLGIAIDRFSWHRPSHELLKKNIKIKGLINTYDKRFFHFYGNKPQDILKIYYYSDSEHIWKYGDPLNILHKPVKKMQLLIHPYSWSKQGYDNETNFKTIIAEKYHLMRQAMNSECHHFPQEFLPKNVCLCNIKTQDN</sequence>
<name>A0A378I4X1_9GAMM</name>